<evidence type="ECO:0000313" key="2">
    <source>
        <dbReference type="Proteomes" id="UP000655420"/>
    </source>
</evidence>
<proteinExistence type="predicted"/>
<comment type="caution">
    <text evidence="1">The sequence shown here is derived from an EMBL/GenBank/DDBJ whole genome shotgun (WGS) entry which is preliminary data.</text>
</comment>
<organism evidence="1 2">
    <name type="scientific">Thermohalobaculum xanthum</name>
    <dbReference type="NCBI Taxonomy" id="2753746"/>
    <lineage>
        <taxon>Bacteria</taxon>
        <taxon>Pseudomonadati</taxon>
        <taxon>Pseudomonadota</taxon>
        <taxon>Alphaproteobacteria</taxon>
        <taxon>Rhodobacterales</taxon>
        <taxon>Paracoccaceae</taxon>
        <taxon>Thermohalobaculum</taxon>
    </lineage>
</organism>
<accession>A0A8J7M8T8</accession>
<protein>
    <submittedName>
        <fullName evidence="1">Uncharacterized protein</fullName>
    </submittedName>
</protein>
<dbReference type="RefSeq" id="WP_200610016.1">
    <property type="nucleotide sequence ID" value="NZ_JAEHHL010000006.1"/>
</dbReference>
<name>A0A8J7M8T8_9RHOB</name>
<gene>
    <name evidence="1" type="ORF">H0I76_11560</name>
</gene>
<dbReference type="AlphaFoldDB" id="A0A8J7M8T8"/>
<dbReference type="Proteomes" id="UP000655420">
    <property type="component" value="Unassembled WGS sequence"/>
</dbReference>
<evidence type="ECO:0000313" key="1">
    <source>
        <dbReference type="EMBL" id="MBK0399828.1"/>
    </source>
</evidence>
<dbReference type="EMBL" id="JAEHHL010000006">
    <property type="protein sequence ID" value="MBK0399828.1"/>
    <property type="molecule type" value="Genomic_DNA"/>
</dbReference>
<keyword evidence="2" id="KW-1185">Reference proteome</keyword>
<sequence length="63" mass="7205">MEKTDPNILAAATRMSERFGAAAVHEVELRIAELLRHDEPDAVEFWRTVRDLLREMAKGGPRM</sequence>
<reference evidence="1" key="1">
    <citation type="submission" date="2020-12" db="EMBL/GenBank/DDBJ databases">
        <title>Bacterial taxonomy.</title>
        <authorList>
            <person name="Pan X."/>
        </authorList>
    </citation>
    <scope>NUCLEOTIDE SEQUENCE</scope>
    <source>
        <strain evidence="1">M0105</strain>
    </source>
</reference>